<organism evidence="7 8">
    <name type="scientific">Entotheonella factor</name>
    <dbReference type="NCBI Taxonomy" id="1429438"/>
    <lineage>
        <taxon>Bacteria</taxon>
        <taxon>Pseudomonadati</taxon>
        <taxon>Nitrospinota/Tectimicrobiota group</taxon>
        <taxon>Candidatus Tectimicrobiota</taxon>
        <taxon>Candidatus Entotheonellia</taxon>
        <taxon>Candidatus Entotheonellales</taxon>
        <taxon>Candidatus Entotheonellaceae</taxon>
        <taxon>Candidatus Entotheonella</taxon>
    </lineage>
</organism>
<evidence type="ECO:0000259" key="6">
    <source>
        <dbReference type="Pfam" id="PF02668"/>
    </source>
</evidence>
<gene>
    <name evidence="7" type="ORF">ETSY1_18040</name>
</gene>
<feature type="domain" description="TauD/TfdA-like" evidence="6">
    <location>
        <begin position="30"/>
        <end position="306"/>
    </location>
</feature>
<keyword evidence="5" id="KW-0408">Iron</keyword>
<dbReference type="InterPro" id="IPR042098">
    <property type="entry name" value="TauD-like_sf"/>
</dbReference>
<accession>W4LL31</accession>
<evidence type="ECO:0000256" key="3">
    <source>
        <dbReference type="ARBA" id="ARBA00022964"/>
    </source>
</evidence>
<dbReference type="InterPro" id="IPR051323">
    <property type="entry name" value="AtsK-like"/>
</dbReference>
<keyword evidence="4" id="KW-0560">Oxidoreductase</keyword>
<dbReference type="InterPro" id="IPR003819">
    <property type="entry name" value="TauD/TfdA-like"/>
</dbReference>
<comment type="caution">
    <text evidence="7">The sequence shown here is derived from an EMBL/GenBank/DDBJ whole genome shotgun (WGS) entry which is preliminary data.</text>
</comment>
<keyword evidence="2" id="KW-0479">Metal-binding</keyword>
<evidence type="ECO:0000313" key="8">
    <source>
        <dbReference type="Proteomes" id="UP000019141"/>
    </source>
</evidence>
<proteinExistence type="inferred from homology"/>
<dbReference type="GO" id="GO:0000908">
    <property type="term" value="F:taurine dioxygenase activity"/>
    <property type="evidence" value="ECO:0007669"/>
    <property type="project" value="TreeGrafter"/>
</dbReference>
<evidence type="ECO:0000256" key="4">
    <source>
        <dbReference type="ARBA" id="ARBA00023002"/>
    </source>
</evidence>
<dbReference type="SUPFAM" id="SSF51197">
    <property type="entry name" value="Clavaminate synthase-like"/>
    <property type="match status" value="1"/>
</dbReference>
<dbReference type="Pfam" id="PF02668">
    <property type="entry name" value="TauD"/>
    <property type="match status" value="1"/>
</dbReference>
<evidence type="ECO:0000256" key="2">
    <source>
        <dbReference type="ARBA" id="ARBA00022723"/>
    </source>
</evidence>
<keyword evidence="3 7" id="KW-0223">Dioxygenase</keyword>
<dbReference type="PANTHER" id="PTHR30468:SF1">
    <property type="entry name" value="ALPHA-KETOGLUTARATE-DEPENDENT SULFONATE DIOXYGENASE"/>
    <property type="match status" value="1"/>
</dbReference>
<dbReference type="PATRIC" id="fig|1429438.4.peg.3528"/>
<protein>
    <submittedName>
        <fullName evidence="7">Alpha-ketoglutarate-dependent taurine dioxygenase</fullName>
    </submittedName>
</protein>
<name>W4LL31_ENTF1</name>
<dbReference type="HOGENOM" id="CLU_036005_2_1_7"/>
<reference evidence="7 8" key="1">
    <citation type="journal article" date="2014" name="Nature">
        <title>An environmental bacterial taxon with a large and distinct metabolic repertoire.</title>
        <authorList>
            <person name="Wilson M.C."/>
            <person name="Mori T."/>
            <person name="Ruckert C."/>
            <person name="Uria A.R."/>
            <person name="Helf M.J."/>
            <person name="Takada K."/>
            <person name="Gernert C."/>
            <person name="Steffens U.A."/>
            <person name="Heycke N."/>
            <person name="Schmitt S."/>
            <person name="Rinke C."/>
            <person name="Helfrich E.J."/>
            <person name="Brachmann A.O."/>
            <person name="Gurgui C."/>
            <person name="Wakimoto T."/>
            <person name="Kracht M."/>
            <person name="Crusemann M."/>
            <person name="Hentschel U."/>
            <person name="Abe I."/>
            <person name="Matsunaga S."/>
            <person name="Kalinowski J."/>
            <person name="Takeyama H."/>
            <person name="Piel J."/>
        </authorList>
    </citation>
    <scope>NUCLEOTIDE SEQUENCE [LARGE SCALE GENOMIC DNA]</scope>
    <source>
        <strain evidence="8">TSY1</strain>
    </source>
</reference>
<dbReference type="Gene3D" id="3.60.130.10">
    <property type="entry name" value="Clavaminate synthase-like"/>
    <property type="match status" value="1"/>
</dbReference>
<evidence type="ECO:0000256" key="1">
    <source>
        <dbReference type="ARBA" id="ARBA00005896"/>
    </source>
</evidence>
<dbReference type="Proteomes" id="UP000019141">
    <property type="component" value="Unassembled WGS sequence"/>
</dbReference>
<dbReference type="EMBL" id="AZHW01000537">
    <property type="protein sequence ID" value="ETW98624.1"/>
    <property type="molecule type" value="Genomic_DNA"/>
</dbReference>
<evidence type="ECO:0000256" key="5">
    <source>
        <dbReference type="ARBA" id="ARBA00023004"/>
    </source>
</evidence>
<dbReference type="PANTHER" id="PTHR30468">
    <property type="entry name" value="ALPHA-KETOGLUTARATE-DEPENDENT SULFONATE DIOXYGENASE"/>
    <property type="match status" value="1"/>
</dbReference>
<evidence type="ECO:0000313" key="7">
    <source>
        <dbReference type="EMBL" id="ETW98624.1"/>
    </source>
</evidence>
<dbReference type="AlphaFoldDB" id="W4LL31"/>
<sequence length="329" mass="37350">MDTGQDVVYTADRWACGKHTRRGGQKMLTVTPTDKTLGATIDGLDLSQPVSDADFRDLMIALGQYGVLRFPGQALESQDLKAFSERFGDIQGSISKRKSPSECPGVGILSNVVENGAYIGAPDAGQDWHTDMSYRDEMGFVNVLYGIQIPRRDGRVLGGTEFSNMHQAYDELPTELKTRLQDATAVHDFEKFWEHMRQNHGSSRPALTDEQRRLRPPVNHPLFLTHPITGKKVLYANPGYVTRINGIPESESDEILAFLFDYQLQDRFRYLYTWTEGDVLVWDLFGTLHRAIADYRPDEYRLMKRCQVMATKIFDPSYRKSVALEPAFV</sequence>
<dbReference type="GO" id="GO:0006790">
    <property type="term" value="P:sulfur compound metabolic process"/>
    <property type="evidence" value="ECO:0007669"/>
    <property type="project" value="TreeGrafter"/>
</dbReference>
<dbReference type="GO" id="GO:0005737">
    <property type="term" value="C:cytoplasm"/>
    <property type="evidence" value="ECO:0007669"/>
    <property type="project" value="TreeGrafter"/>
</dbReference>
<comment type="similarity">
    <text evidence="1">Belongs to the TfdA dioxygenase family.</text>
</comment>
<keyword evidence="8" id="KW-1185">Reference proteome</keyword>
<dbReference type="GO" id="GO:0046872">
    <property type="term" value="F:metal ion binding"/>
    <property type="evidence" value="ECO:0007669"/>
    <property type="project" value="UniProtKB-KW"/>
</dbReference>